<dbReference type="InterPro" id="IPR037914">
    <property type="entry name" value="SpoVT-AbrB_sf"/>
</dbReference>
<evidence type="ECO:0000313" key="4">
    <source>
        <dbReference type="Proteomes" id="UP000001476"/>
    </source>
</evidence>
<organism evidence="3 4">
    <name type="scientific">Lachnospira eligens (strain ATCC 27750 / DSM 3376 / VPI C15-48 / C15-B4)</name>
    <name type="common">Eubacterium eligens</name>
    <dbReference type="NCBI Taxonomy" id="515620"/>
    <lineage>
        <taxon>Bacteria</taxon>
        <taxon>Bacillati</taxon>
        <taxon>Bacillota</taxon>
        <taxon>Clostridia</taxon>
        <taxon>Lachnospirales</taxon>
        <taxon>Lachnospiraceae</taxon>
        <taxon>Lachnospira</taxon>
    </lineage>
</organism>
<dbReference type="SUPFAM" id="SSF47413">
    <property type="entry name" value="lambda repressor-like DNA-binding domains"/>
    <property type="match status" value="1"/>
</dbReference>
<evidence type="ECO:0000259" key="2">
    <source>
        <dbReference type="PROSITE" id="PS50943"/>
    </source>
</evidence>
<dbReference type="SUPFAM" id="SSF89447">
    <property type="entry name" value="AbrB/MazE/MraZ-like"/>
    <property type="match status" value="1"/>
</dbReference>
<dbReference type="HOGENOM" id="CLU_133814_0_0_9"/>
<dbReference type="PANTHER" id="PTHR46558">
    <property type="entry name" value="TRACRIPTIONAL REGULATORY PROTEIN-RELATED-RELATED"/>
    <property type="match status" value="1"/>
</dbReference>
<dbReference type="Pfam" id="PF04014">
    <property type="entry name" value="MazE_antitoxin"/>
    <property type="match status" value="1"/>
</dbReference>
<dbReference type="PROSITE" id="PS50943">
    <property type="entry name" value="HTH_CROC1"/>
    <property type="match status" value="1"/>
</dbReference>
<dbReference type="NCBIfam" id="TIGR01439">
    <property type="entry name" value="lp_hng_hel_AbrB"/>
    <property type="match status" value="1"/>
</dbReference>
<reference evidence="3 4" key="1">
    <citation type="journal article" date="2009" name="Proc. Natl. Acad. Sci. U.S.A.">
        <title>Characterizing a model human gut microbiota composed of members of its two dominant bacterial phyla.</title>
        <authorList>
            <person name="Mahowald M.A."/>
            <person name="Rey F.E."/>
            <person name="Seedorf H."/>
            <person name="Turnbaugh P.J."/>
            <person name="Fulton R.S."/>
            <person name="Wollam A."/>
            <person name="Shah N."/>
            <person name="Wang C."/>
            <person name="Magrini V."/>
            <person name="Wilson R.K."/>
            <person name="Cantarel B.L."/>
            <person name="Coutinho P.M."/>
            <person name="Henrissat B."/>
            <person name="Crock L.W."/>
            <person name="Russell A."/>
            <person name="Verberkmoes N.C."/>
            <person name="Hettich R.L."/>
            <person name="Gordon J.I."/>
        </authorList>
    </citation>
    <scope>NUCLEOTIDE SEQUENCE [LARGE SCALE GENOMIC DNA]</scope>
    <source>
        <strain evidence="4">ATCC 27750 / DSM 3376 / VPI C15-48 / C15-B4</strain>
    </source>
</reference>
<dbReference type="EMBL" id="CP001104">
    <property type="protein sequence ID" value="ACR72735.1"/>
    <property type="molecule type" value="Genomic_DNA"/>
</dbReference>
<dbReference type="eggNOG" id="COG1476">
    <property type="taxonomic scope" value="Bacteria"/>
</dbReference>
<name>C4Z3E5_LACE2</name>
<dbReference type="SMART" id="SM00530">
    <property type="entry name" value="HTH_XRE"/>
    <property type="match status" value="1"/>
</dbReference>
<dbReference type="PANTHER" id="PTHR46558:SF11">
    <property type="entry name" value="HTH-TYPE TRANSCRIPTIONAL REGULATOR XRE"/>
    <property type="match status" value="1"/>
</dbReference>
<dbReference type="KEGG" id="eel:EUBELI_01745"/>
<proteinExistence type="predicted"/>
<dbReference type="InterPro" id="IPR001387">
    <property type="entry name" value="Cro/C1-type_HTH"/>
</dbReference>
<dbReference type="Gene3D" id="2.10.260.10">
    <property type="match status" value="1"/>
</dbReference>
<accession>C4Z3E5</accession>
<dbReference type="GO" id="GO:0003677">
    <property type="term" value="F:DNA binding"/>
    <property type="evidence" value="ECO:0007669"/>
    <property type="project" value="UniProtKB-KW"/>
</dbReference>
<dbReference type="InterPro" id="IPR007159">
    <property type="entry name" value="SpoVT-AbrB_dom"/>
</dbReference>
<protein>
    <recommendedName>
        <fullName evidence="2">HTH cro/C1-type domain-containing protein</fullName>
    </recommendedName>
</protein>
<gene>
    <name evidence="3" type="ordered locus">EUBELI_01745</name>
</gene>
<dbReference type="STRING" id="515620.EUBELI_01745"/>
<evidence type="ECO:0000313" key="3">
    <source>
        <dbReference type="EMBL" id="ACR72735.1"/>
    </source>
</evidence>
<dbReference type="SMART" id="SM00966">
    <property type="entry name" value="SpoVT_AbrB"/>
    <property type="match status" value="1"/>
</dbReference>
<dbReference type="Gene3D" id="1.10.260.40">
    <property type="entry name" value="lambda repressor-like DNA-binding domains"/>
    <property type="match status" value="1"/>
</dbReference>
<keyword evidence="4" id="KW-1185">Reference proteome</keyword>
<dbReference type="InterPro" id="IPR010982">
    <property type="entry name" value="Lambda_DNA-bd_dom_sf"/>
</dbReference>
<keyword evidence="1" id="KW-0238">DNA-binding</keyword>
<evidence type="ECO:0000256" key="1">
    <source>
        <dbReference type="ARBA" id="ARBA00023125"/>
    </source>
</evidence>
<sequence>MLYYATNANTIPIFLTTTIGRIRIYKDYNTYITTERTDIMLQENLIMLRSFAGKTQEDIAEVIGISRQAYAKWERGETIPDIEKCGRLAEFYGVTMDSLIKDDVQLEGQKMAPAPKGKHMWGVVTVNDRGQIVIPKEARETFGLVNGSRLVVLGDDNEGIALVKAEQFEEKLSMAMSVLSKDIKE</sequence>
<dbReference type="Proteomes" id="UP000001476">
    <property type="component" value="Chromosome"/>
</dbReference>
<dbReference type="AlphaFoldDB" id="C4Z3E5"/>
<dbReference type="Pfam" id="PF01381">
    <property type="entry name" value="HTH_3"/>
    <property type="match status" value="1"/>
</dbReference>
<dbReference type="CDD" id="cd00093">
    <property type="entry name" value="HTH_XRE"/>
    <property type="match status" value="1"/>
</dbReference>
<feature type="domain" description="HTH cro/C1-type" evidence="2">
    <location>
        <begin position="45"/>
        <end position="99"/>
    </location>
</feature>